<protein>
    <submittedName>
        <fullName evidence="1">Sulfotransferase</fullName>
    </submittedName>
</protein>
<name>A0AA46YNP2_9ACTN</name>
<reference evidence="1" key="1">
    <citation type="submission" date="2022-01" db="EMBL/GenBank/DDBJ databases">
        <title>Nocardioidaceae gen. sp. A5X3R13.</title>
        <authorList>
            <person name="Lopez Marin M.A."/>
            <person name="Uhlik O."/>
        </authorList>
    </citation>
    <scope>NUCLEOTIDE SEQUENCE</scope>
    <source>
        <strain evidence="1">A5X3R13</strain>
    </source>
</reference>
<dbReference type="KEGG" id="sgrg:L0C25_05570"/>
<dbReference type="Pfam" id="PF13469">
    <property type="entry name" value="Sulfotransfer_3"/>
    <property type="match status" value="1"/>
</dbReference>
<dbReference type="AlphaFoldDB" id="A0AA46YNP2"/>
<keyword evidence="2" id="KW-1185">Reference proteome</keyword>
<evidence type="ECO:0000313" key="1">
    <source>
        <dbReference type="EMBL" id="UYM07829.1"/>
    </source>
</evidence>
<dbReference type="Gene3D" id="3.40.50.300">
    <property type="entry name" value="P-loop containing nucleotide triphosphate hydrolases"/>
    <property type="match status" value="1"/>
</dbReference>
<dbReference type="RefSeq" id="WP_271636797.1">
    <property type="nucleotide sequence ID" value="NZ_CP094970.1"/>
</dbReference>
<proteinExistence type="predicted"/>
<gene>
    <name evidence="1" type="ORF">L0C25_05570</name>
</gene>
<dbReference type="EMBL" id="CP094970">
    <property type="protein sequence ID" value="UYM07829.1"/>
    <property type="molecule type" value="Genomic_DNA"/>
</dbReference>
<accession>A0AA46YNP2</accession>
<sequence length="313" mass="34906">MQPRPAADRVSVLYVGGMPRSGSTLTDLMLDQLPDHVGVGEIFYLWEDALVRNAPCACGAAFNDCTFWQDVGELAYGGWESVDTAHIQRLQRTVDVTAAIPKLVRRRRSAEFESALREYTGILTDLYRAIVEVSGRQVVVDSSKRPSMAYVLRQARAVDLRVAHVVRDPRGVAYSFSKVVEVDRGTGVPNRMPRSRPLKTARRWLTVNLAIGALDRLGVPTARLRYEDLVTEPQRHLSRVLEIEDRSAACDWAFLGDGKVDVPHTHAIAAGRVSRASGTVPLRRDDAWRETMPPGDRRLVSALTAPLRSWYGY</sequence>
<dbReference type="SUPFAM" id="SSF52540">
    <property type="entry name" value="P-loop containing nucleoside triphosphate hydrolases"/>
    <property type="match status" value="1"/>
</dbReference>
<dbReference type="InterPro" id="IPR027417">
    <property type="entry name" value="P-loop_NTPase"/>
</dbReference>
<dbReference type="Proteomes" id="UP001164390">
    <property type="component" value="Chromosome"/>
</dbReference>
<organism evidence="1 2">
    <name type="scientific">Solicola gregarius</name>
    <dbReference type="NCBI Taxonomy" id="2908642"/>
    <lineage>
        <taxon>Bacteria</taxon>
        <taxon>Bacillati</taxon>
        <taxon>Actinomycetota</taxon>
        <taxon>Actinomycetes</taxon>
        <taxon>Propionibacteriales</taxon>
        <taxon>Nocardioidaceae</taxon>
        <taxon>Solicola</taxon>
    </lineage>
</organism>
<evidence type="ECO:0000313" key="2">
    <source>
        <dbReference type="Proteomes" id="UP001164390"/>
    </source>
</evidence>